<dbReference type="AlphaFoldDB" id="A0A6M3IP22"/>
<protein>
    <submittedName>
        <fullName evidence="1">Uncharacterized protein</fullName>
    </submittedName>
</protein>
<organism evidence="1">
    <name type="scientific">viral metagenome</name>
    <dbReference type="NCBI Taxonomy" id="1070528"/>
    <lineage>
        <taxon>unclassified sequences</taxon>
        <taxon>metagenomes</taxon>
        <taxon>organismal metagenomes</taxon>
    </lineage>
</organism>
<evidence type="ECO:0000313" key="1">
    <source>
        <dbReference type="EMBL" id="QJA59055.1"/>
    </source>
</evidence>
<sequence length="324" mass="36061">MLLVELEINGVTNYLSQEGIALTHYWDSHILSFDAPQYNMDKKYGGYARPSFGSISLTQELFKNDWVPPTASQVAIRYTSTDEESATTLFSGTAYLKSINREGIRYDLYGGVIGSGGSIASGTSFENVALGYVFSQGATTLGLSLDTSLAKSNSTDIEYTMQGDQEITTFLSDLAASFNHMYYVKQDTIYLVDMFVDNGTTTITEFSYFPSTYEFNPPSTIVSGVSRSGITYPYGNEVSVKSFVRSEVSMSITLNDIWETWHKPIFNLKIPFINPLPVTPGMRIQWIDNAQQNSVSGYIRVRNVRYDFDNEEVTLTGEGEIESG</sequence>
<gene>
    <name evidence="1" type="ORF">MM415B01368_0004</name>
</gene>
<dbReference type="EMBL" id="MT141352">
    <property type="protein sequence ID" value="QJA59055.1"/>
    <property type="molecule type" value="Genomic_DNA"/>
</dbReference>
<accession>A0A6M3IP22</accession>
<name>A0A6M3IP22_9ZZZZ</name>
<reference evidence="1" key="1">
    <citation type="submission" date="2020-03" db="EMBL/GenBank/DDBJ databases">
        <title>The deep terrestrial virosphere.</title>
        <authorList>
            <person name="Holmfeldt K."/>
            <person name="Nilsson E."/>
            <person name="Simone D."/>
            <person name="Lopez-Fernandez M."/>
            <person name="Wu X."/>
            <person name="de Brujin I."/>
            <person name="Lundin D."/>
            <person name="Andersson A."/>
            <person name="Bertilsson S."/>
            <person name="Dopson M."/>
        </authorList>
    </citation>
    <scope>NUCLEOTIDE SEQUENCE</scope>
    <source>
        <strain evidence="1">MM415B01368</strain>
    </source>
</reference>
<proteinExistence type="predicted"/>